<dbReference type="SUPFAM" id="SSF49899">
    <property type="entry name" value="Concanavalin A-like lectins/glucanases"/>
    <property type="match status" value="1"/>
</dbReference>
<dbReference type="AlphaFoldDB" id="A0A6C0F6D4"/>
<accession>A0A6C0F6D4</accession>
<keyword evidence="1" id="KW-0812">Transmembrane</keyword>
<dbReference type="Pfam" id="PF13385">
    <property type="entry name" value="Laminin_G_3"/>
    <property type="match status" value="1"/>
</dbReference>
<dbReference type="EMBL" id="MN739031">
    <property type="protein sequence ID" value="QHT36119.1"/>
    <property type="molecule type" value="Genomic_DNA"/>
</dbReference>
<sequence length="310" mass="34101">MNSLYGNRNEESNYGSAYGGVSGAGPAKQGGAFMQFSSNKFVGGSREFLESNSLVAKFSFLILIVFVYIILLRVGVTILGWFFGPSSSPKLINGMIDAKHMMVFPQDPNAKGSVTLTRSVNENEGIEFSWSTWIFIDDLQYLAGQYRHVFHKGNDTLAQVGLNFPNNAPGLYIAPNTNALVVIMNTYTTINEEIIIPDIPLNKWVNVVIRCQNTTLDVYINGTIAKSHVLNGVPKQNYGDVYVAMNGGFSGYISNLQYFNYALGSSAIQGLVRGGPNTKMSGSNSMTAKNPNYLSLRWFFYGSGDQFNPY</sequence>
<evidence type="ECO:0000256" key="1">
    <source>
        <dbReference type="SAM" id="Phobius"/>
    </source>
</evidence>
<name>A0A6C0F6D4_9ZZZZ</name>
<keyword evidence="1" id="KW-0472">Membrane</keyword>
<keyword evidence="1" id="KW-1133">Transmembrane helix</keyword>
<dbReference type="InterPro" id="IPR013320">
    <property type="entry name" value="ConA-like_dom_sf"/>
</dbReference>
<reference evidence="2" key="1">
    <citation type="journal article" date="2020" name="Nature">
        <title>Giant virus diversity and host interactions through global metagenomics.</title>
        <authorList>
            <person name="Schulz F."/>
            <person name="Roux S."/>
            <person name="Paez-Espino D."/>
            <person name="Jungbluth S."/>
            <person name="Walsh D.A."/>
            <person name="Denef V.J."/>
            <person name="McMahon K.D."/>
            <person name="Konstantinidis K.T."/>
            <person name="Eloe-Fadrosh E.A."/>
            <person name="Kyrpides N.C."/>
            <person name="Woyke T."/>
        </authorList>
    </citation>
    <scope>NUCLEOTIDE SEQUENCE</scope>
    <source>
        <strain evidence="2">GVMAG-M-3300009182-46</strain>
    </source>
</reference>
<proteinExistence type="predicted"/>
<protein>
    <recommendedName>
        <fullName evidence="3">Lectin/glucanase superfamily protein</fullName>
    </recommendedName>
</protein>
<organism evidence="2">
    <name type="scientific">viral metagenome</name>
    <dbReference type="NCBI Taxonomy" id="1070528"/>
    <lineage>
        <taxon>unclassified sequences</taxon>
        <taxon>metagenomes</taxon>
        <taxon>organismal metagenomes</taxon>
    </lineage>
</organism>
<dbReference type="Gene3D" id="2.60.120.200">
    <property type="match status" value="1"/>
</dbReference>
<feature type="transmembrane region" description="Helical" evidence="1">
    <location>
        <begin position="58"/>
        <end position="83"/>
    </location>
</feature>
<evidence type="ECO:0000313" key="2">
    <source>
        <dbReference type="EMBL" id="QHT36119.1"/>
    </source>
</evidence>
<evidence type="ECO:0008006" key="3">
    <source>
        <dbReference type="Google" id="ProtNLM"/>
    </source>
</evidence>